<dbReference type="AlphaFoldDB" id="A0A976IB06"/>
<dbReference type="KEGG" id="blac:94347810"/>
<dbReference type="GO" id="GO:0005783">
    <property type="term" value="C:endoplasmic reticulum"/>
    <property type="evidence" value="ECO:0007669"/>
    <property type="project" value="InterPro"/>
</dbReference>
<keyword evidence="4 6" id="KW-0472">Membrane</keyword>
<dbReference type="EMBL" id="SHOA02000001">
    <property type="protein sequence ID" value="TDH65445.1"/>
    <property type="molecule type" value="Genomic_DNA"/>
</dbReference>
<reference evidence="7 8" key="1">
    <citation type="journal article" date="2021" name="Genome Biol.">
        <title>AFLAP: assembly-free linkage analysis pipeline using k-mers from genome sequencing data.</title>
        <authorList>
            <person name="Fletcher K."/>
            <person name="Zhang L."/>
            <person name="Gil J."/>
            <person name="Han R."/>
            <person name="Cavanaugh K."/>
            <person name="Michelmore R."/>
        </authorList>
    </citation>
    <scope>NUCLEOTIDE SEQUENCE [LARGE SCALE GENOMIC DNA]</scope>
    <source>
        <strain evidence="7 8">SF5</strain>
    </source>
</reference>
<feature type="region of interest" description="Disordered" evidence="5">
    <location>
        <begin position="349"/>
        <end position="373"/>
    </location>
</feature>
<dbReference type="OrthoDB" id="10039147at2759"/>
<dbReference type="GO" id="GO:0005509">
    <property type="term" value="F:calcium ion binding"/>
    <property type="evidence" value="ECO:0007669"/>
    <property type="project" value="InterPro"/>
</dbReference>
<dbReference type="PANTHER" id="PTHR12883:SF0">
    <property type="entry name" value="PAT COMPLEX SUBUNIT CCDC47"/>
    <property type="match status" value="1"/>
</dbReference>
<evidence type="ECO:0000256" key="1">
    <source>
        <dbReference type="ARBA" id="ARBA00004167"/>
    </source>
</evidence>
<evidence type="ECO:0000256" key="3">
    <source>
        <dbReference type="ARBA" id="ARBA00022989"/>
    </source>
</evidence>
<protein>
    <submittedName>
        <fullName evidence="7">Uncharacterized protein</fullName>
    </submittedName>
</protein>
<organism evidence="7 8">
    <name type="scientific">Bremia lactucae</name>
    <name type="common">Lettuce downy mildew</name>
    <dbReference type="NCBI Taxonomy" id="4779"/>
    <lineage>
        <taxon>Eukaryota</taxon>
        <taxon>Sar</taxon>
        <taxon>Stramenopiles</taxon>
        <taxon>Oomycota</taxon>
        <taxon>Peronosporomycetes</taxon>
        <taxon>Peronosporales</taxon>
        <taxon>Peronosporaceae</taxon>
        <taxon>Bremia</taxon>
    </lineage>
</organism>
<feature type="compositionally biased region" description="Basic and acidic residues" evidence="5">
    <location>
        <begin position="349"/>
        <end position="363"/>
    </location>
</feature>
<keyword evidence="2 6" id="KW-0812">Transmembrane</keyword>
<gene>
    <name evidence="7" type="ORF">CCR75_004049</name>
</gene>
<name>A0A976IB06_BRELC</name>
<dbReference type="RefSeq" id="XP_067814944.1">
    <property type="nucleotide sequence ID" value="XM_067962139.1"/>
</dbReference>
<keyword evidence="3 6" id="KW-1133">Transmembrane helix</keyword>
<dbReference type="Pfam" id="PF07946">
    <property type="entry name" value="CCDC47"/>
    <property type="match status" value="1"/>
</dbReference>
<evidence type="ECO:0000256" key="5">
    <source>
        <dbReference type="SAM" id="MobiDB-lite"/>
    </source>
</evidence>
<dbReference type="GO" id="GO:0032469">
    <property type="term" value="P:endoplasmic reticulum calcium ion homeostasis"/>
    <property type="evidence" value="ECO:0007669"/>
    <property type="project" value="InterPro"/>
</dbReference>
<evidence type="ECO:0000256" key="4">
    <source>
        <dbReference type="ARBA" id="ARBA00023136"/>
    </source>
</evidence>
<sequence>MLTQLAPLETATTKPSNSMPAQGLITVAQELIPFQNPDDIIFEVISWGFAILYILHFFVGKAQNRKIASKWLKEAEPVLRTQFSFLGSSVDDSLGLIEESYNTYKYFCTGRRFLTHFVASLERSQSLVSIATSSPRPYLPYLPYHCANVGLFSKHNKCATFHTVDVGLHSEEMDPFIIGIIKKRRFTALSKTFPELIEIAKQITSKEIPESMWIATDCAEIPKAALTHSIQSSLKDLEDFIESIVVTDMNKQLIMGLPKTQTNVLRARFKLHGGSKKLNILQALQLIFALVDAVGATTKLSSNAKHSANKRRLKIKQAADAVALDQENEVARYQAKRIEKKQKEYESLSYEEQQKIDAKNEKRAARKRFNRKK</sequence>
<dbReference type="Proteomes" id="UP000294530">
    <property type="component" value="Unassembled WGS sequence"/>
</dbReference>
<evidence type="ECO:0000256" key="6">
    <source>
        <dbReference type="SAM" id="Phobius"/>
    </source>
</evidence>
<keyword evidence="8" id="KW-1185">Reference proteome</keyword>
<dbReference type="GO" id="GO:0016020">
    <property type="term" value="C:membrane"/>
    <property type="evidence" value="ECO:0007669"/>
    <property type="project" value="UniProtKB-SubCell"/>
</dbReference>
<evidence type="ECO:0000256" key="2">
    <source>
        <dbReference type="ARBA" id="ARBA00022692"/>
    </source>
</evidence>
<dbReference type="GeneID" id="94347810"/>
<dbReference type="InterPro" id="IPR012879">
    <property type="entry name" value="CCDC47"/>
</dbReference>
<feature type="transmembrane region" description="Helical" evidence="6">
    <location>
        <begin position="40"/>
        <end position="60"/>
    </location>
</feature>
<evidence type="ECO:0000313" key="7">
    <source>
        <dbReference type="EMBL" id="TDH65445.1"/>
    </source>
</evidence>
<feature type="compositionally biased region" description="Basic residues" evidence="5">
    <location>
        <begin position="364"/>
        <end position="373"/>
    </location>
</feature>
<dbReference type="PANTHER" id="PTHR12883">
    <property type="entry name" value="ADIPOCYTE-SPECIFIC PROTEIN 4-RELATED"/>
    <property type="match status" value="1"/>
</dbReference>
<comment type="caution">
    <text evidence="7">The sequence shown here is derived from an EMBL/GenBank/DDBJ whole genome shotgun (WGS) entry which is preliminary data.</text>
</comment>
<comment type="subcellular location">
    <subcellularLocation>
        <location evidence="1">Membrane</location>
        <topology evidence="1">Single-pass membrane protein</topology>
    </subcellularLocation>
</comment>
<accession>A0A976IB06</accession>
<proteinExistence type="predicted"/>
<evidence type="ECO:0000313" key="8">
    <source>
        <dbReference type="Proteomes" id="UP000294530"/>
    </source>
</evidence>